<evidence type="ECO:0000256" key="2">
    <source>
        <dbReference type="ARBA" id="ARBA00022679"/>
    </source>
</evidence>
<comment type="caution">
    <text evidence="10">The sequence shown here is derived from an EMBL/GenBank/DDBJ whole genome shotgun (WGS) entry which is preliminary data.</text>
</comment>
<dbReference type="GO" id="GO:0019706">
    <property type="term" value="F:protein-cysteine S-palmitoyltransferase activity"/>
    <property type="evidence" value="ECO:0007669"/>
    <property type="project" value="UniProtKB-EC"/>
</dbReference>
<dbReference type="InterPro" id="IPR039859">
    <property type="entry name" value="PFA4/ZDH16/20/ERF2-like"/>
</dbReference>
<reference evidence="10 11" key="1">
    <citation type="submission" date="2016-02" db="EMBL/GenBank/DDBJ databases">
        <title>Genome analysis of coral dinoflagellate symbionts highlights evolutionary adaptations to a symbiotic lifestyle.</title>
        <authorList>
            <person name="Aranda M."/>
            <person name="Li Y."/>
            <person name="Liew Y.J."/>
            <person name="Baumgarten S."/>
            <person name="Simakov O."/>
            <person name="Wilson M."/>
            <person name="Piel J."/>
            <person name="Ashoor H."/>
            <person name="Bougouffa S."/>
            <person name="Bajic V.B."/>
            <person name="Ryu T."/>
            <person name="Ravasi T."/>
            <person name="Bayer T."/>
            <person name="Micklem G."/>
            <person name="Kim H."/>
            <person name="Bhak J."/>
            <person name="Lajeunesse T.C."/>
            <person name="Voolstra C.R."/>
        </authorList>
    </citation>
    <scope>NUCLEOTIDE SEQUENCE [LARGE SCALE GENOMIC DNA]</scope>
    <source>
        <strain evidence="10 11">CCMP2467</strain>
    </source>
</reference>
<comment type="similarity">
    <text evidence="7">Belongs to the DHHC palmitoyltransferase family.</text>
</comment>
<evidence type="ECO:0000259" key="9">
    <source>
        <dbReference type="Pfam" id="PF01529"/>
    </source>
</evidence>
<comment type="catalytic activity">
    <reaction evidence="7">
        <text>L-cysteinyl-[protein] + hexadecanoyl-CoA = S-hexadecanoyl-L-cysteinyl-[protein] + CoA</text>
        <dbReference type="Rhea" id="RHEA:36683"/>
        <dbReference type="Rhea" id="RHEA-COMP:10131"/>
        <dbReference type="Rhea" id="RHEA-COMP:11032"/>
        <dbReference type="ChEBI" id="CHEBI:29950"/>
        <dbReference type="ChEBI" id="CHEBI:57287"/>
        <dbReference type="ChEBI" id="CHEBI:57379"/>
        <dbReference type="ChEBI" id="CHEBI:74151"/>
        <dbReference type="EC" id="2.3.1.225"/>
    </reaction>
</comment>
<comment type="domain">
    <text evidence="7">The DHHC domain is required for palmitoyltransferase activity.</text>
</comment>
<evidence type="ECO:0000256" key="7">
    <source>
        <dbReference type="RuleBase" id="RU079119"/>
    </source>
</evidence>
<evidence type="ECO:0000256" key="5">
    <source>
        <dbReference type="ARBA" id="ARBA00023136"/>
    </source>
</evidence>
<proteinExistence type="inferred from homology"/>
<evidence type="ECO:0000256" key="3">
    <source>
        <dbReference type="ARBA" id="ARBA00022692"/>
    </source>
</evidence>
<sequence>MGEDVPHLATCWEFTPPQLARLYDIGLPMSSPIFMAFLQEVSFESLSITVDYLADMLRQGSTAERSQKGRFRTASICWQPQFWEISDLAGEPFFESRGIAGSEDVKAEAEPSCLKASDFGFEEDEWPEEADLQESSPSSPSTPRGEAEPRPEGVHGDEDHEAPPTCQVSERRVVEAEPKAVVTSPFVGGYQPSQTEEAARIAADLRLLQLEAARRSFRGFRLGKSFHGRSLLAQKMQPLGCVPELGVSQEAHSCDRRMWATLATGSFQEPGFSEDPESEAPFIETRGQVFRCWACGRGLDGYLEEAKCSFCGALSDFRRGDTKPALLRMVFAISDLVSVPAVRRIWSFFMVLFVLAAINTISVLGVFYIYPDFLGSASRLTFSLHWLSCIWLWTNTLLNYAQSVLRDPGFVAVRRLGNIGPGALEGYRFCRACGKGKPPGSHHCRICRQCVYDMDHHCPFIGNCVGRGNRRSFVVFLFWSTVSVSYVLAVTVTYCLDHMDDITQNVNDILAKLPPLSERTLPFYITRLVEHSYAGVHLHAASVLLLLCCTVFSMTGSLLAKQIRLLRSGETTISRLQGRKRGSGTSATAKTSSCDKVFGIGPWWTWVLPQLYPHRAVTKTV</sequence>
<keyword evidence="4 7" id="KW-1133">Transmembrane helix</keyword>
<keyword evidence="11" id="KW-1185">Reference proteome</keyword>
<dbReference type="AlphaFoldDB" id="A0A1Q9EQV4"/>
<dbReference type="InterPro" id="IPR001594">
    <property type="entry name" value="Palmitoyltrfase_DHHC"/>
</dbReference>
<feature type="compositionally biased region" description="Polar residues" evidence="8">
    <location>
        <begin position="133"/>
        <end position="142"/>
    </location>
</feature>
<evidence type="ECO:0000256" key="4">
    <source>
        <dbReference type="ARBA" id="ARBA00022989"/>
    </source>
</evidence>
<dbReference type="PANTHER" id="PTHR12246">
    <property type="entry name" value="PALMITOYLTRANSFERASE ZDHHC16"/>
    <property type="match status" value="1"/>
</dbReference>
<dbReference type="Pfam" id="PF01529">
    <property type="entry name" value="DHHC"/>
    <property type="match status" value="1"/>
</dbReference>
<feature type="compositionally biased region" description="Basic and acidic residues" evidence="8">
    <location>
        <begin position="145"/>
        <end position="162"/>
    </location>
</feature>
<accession>A0A1Q9EQV4</accession>
<organism evidence="10 11">
    <name type="scientific">Symbiodinium microadriaticum</name>
    <name type="common">Dinoflagellate</name>
    <name type="synonym">Zooxanthella microadriatica</name>
    <dbReference type="NCBI Taxonomy" id="2951"/>
    <lineage>
        <taxon>Eukaryota</taxon>
        <taxon>Sar</taxon>
        <taxon>Alveolata</taxon>
        <taxon>Dinophyceae</taxon>
        <taxon>Suessiales</taxon>
        <taxon>Symbiodiniaceae</taxon>
        <taxon>Symbiodinium</taxon>
    </lineage>
</organism>
<dbReference type="PROSITE" id="PS50216">
    <property type="entry name" value="DHHC"/>
    <property type="match status" value="1"/>
</dbReference>
<evidence type="ECO:0000313" key="11">
    <source>
        <dbReference type="Proteomes" id="UP000186817"/>
    </source>
</evidence>
<keyword evidence="3 7" id="KW-0812">Transmembrane</keyword>
<protein>
    <recommendedName>
        <fullName evidence="7">Palmitoyltransferase</fullName>
        <ecNumber evidence="7">2.3.1.225</ecNumber>
    </recommendedName>
</protein>
<evidence type="ECO:0000256" key="1">
    <source>
        <dbReference type="ARBA" id="ARBA00004141"/>
    </source>
</evidence>
<dbReference type="GO" id="GO:0016020">
    <property type="term" value="C:membrane"/>
    <property type="evidence" value="ECO:0007669"/>
    <property type="project" value="UniProtKB-SubCell"/>
</dbReference>
<evidence type="ECO:0000313" key="10">
    <source>
        <dbReference type="EMBL" id="OLQ09809.1"/>
    </source>
</evidence>
<comment type="subcellular location">
    <subcellularLocation>
        <location evidence="1">Membrane</location>
        <topology evidence="1">Multi-pass membrane protein</topology>
    </subcellularLocation>
</comment>
<feature type="region of interest" description="Disordered" evidence="8">
    <location>
        <begin position="125"/>
        <end position="172"/>
    </location>
</feature>
<keyword evidence="6 7" id="KW-0012">Acyltransferase</keyword>
<dbReference type="Proteomes" id="UP000186817">
    <property type="component" value="Unassembled WGS sequence"/>
</dbReference>
<feature type="domain" description="Palmitoyltransferase DHHC" evidence="9">
    <location>
        <begin position="427"/>
        <end position="577"/>
    </location>
</feature>
<dbReference type="EC" id="2.3.1.225" evidence="7"/>
<name>A0A1Q9EQV4_SYMMI</name>
<keyword evidence="2 7" id="KW-0808">Transferase</keyword>
<feature type="transmembrane region" description="Helical" evidence="7">
    <location>
        <begin position="538"/>
        <end position="560"/>
    </location>
</feature>
<evidence type="ECO:0000256" key="6">
    <source>
        <dbReference type="ARBA" id="ARBA00023315"/>
    </source>
</evidence>
<dbReference type="OrthoDB" id="406084at2759"/>
<dbReference type="EMBL" id="LSRX01000090">
    <property type="protein sequence ID" value="OLQ09809.1"/>
    <property type="molecule type" value="Genomic_DNA"/>
</dbReference>
<feature type="transmembrane region" description="Helical" evidence="7">
    <location>
        <begin position="473"/>
        <end position="494"/>
    </location>
</feature>
<keyword evidence="5 7" id="KW-0472">Membrane</keyword>
<gene>
    <name evidence="10" type="primary">PAT11</name>
    <name evidence="10" type="ORF">AK812_SmicGene6588</name>
</gene>
<evidence type="ECO:0000256" key="8">
    <source>
        <dbReference type="SAM" id="MobiDB-lite"/>
    </source>
</evidence>
<feature type="transmembrane region" description="Helical" evidence="7">
    <location>
        <begin position="349"/>
        <end position="370"/>
    </location>
</feature>